<dbReference type="InterPro" id="IPR032675">
    <property type="entry name" value="LRR_dom_sf"/>
</dbReference>
<evidence type="ECO:0000256" key="22">
    <source>
        <dbReference type="PROSITE-ProRule" id="PRU10141"/>
    </source>
</evidence>
<dbReference type="SUPFAM" id="SSF52058">
    <property type="entry name" value="L domain-like"/>
    <property type="match status" value="1"/>
</dbReference>
<reference evidence="26" key="1">
    <citation type="submission" date="2019-09" db="EMBL/GenBank/DDBJ databases">
        <title>Draft genome information of white flower Hibiscus syriacus.</title>
        <authorList>
            <person name="Kim Y.-M."/>
        </authorList>
    </citation>
    <scope>NUCLEOTIDE SEQUENCE [LARGE SCALE GENOMIC DNA]</scope>
    <source>
        <strain evidence="26">YM2019G1</strain>
    </source>
</reference>
<evidence type="ECO:0000256" key="20">
    <source>
        <dbReference type="ARBA" id="ARBA00047899"/>
    </source>
</evidence>
<evidence type="ECO:0000256" key="7">
    <source>
        <dbReference type="ARBA" id="ARBA00022553"/>
    </source>
</evidence>
<dbReference type="InterPro" id="IPR001611">
    <property type="entry name" value="Leu-rich_rpt"/>
</dbReference>
<dbReference type="FunFam" id="1.10.510.10:FF:000358">
    <property type="entry name" value="Putative leucine-rich repeat receptor-like serine/threonine-protein kinase"/>
    <property type="match status" value="1"/>
</dbReference>
<dbReference type="InterPro" id="IPR050647">
    <property type="entry name" value="Plant_LRR-RLKs"/>
</dbReference>
<dbReference type="AlphaFoldDB" id="A0A6A2XWF1"/>
<sequence>MMNTHFSLTGLMLVLLLHLNCYSLSIESPDITTDRLALLALKTYIEDPQNLLTANWSMTASVCDWIGVTCGSKHPRVTSLILSNMSLTGTISPHLGNLSFLARLDVENNGFRGTLPMELANLHRLKYISFGKNNFSGEIPSWFRSLARLEYLFLQDNYFTGQIPEEIGNLPSLKTLNLKNNQISGSIPSSIFNISSLQDVKFKSNYLSGSIPSIPNNMSSLQIIDFGWNNLTGHLPWNMFDPLPRLQEIYLDKNQFSGEIPAGLFKHEQLQVLFLSHNQFGGTVPEGLGNLTTLKQLFVGWNNFRGTIPIEISNLPNLDTLYLGDNMLSGPIPPAIFNSSTMVYLSLQTNSLSGHLPPTLWLPQLQIFYLSGNQLSGEIPPSLSNASDLTSIDIPNNSFSGSLPESFGNLIYLQNLNLAYNKFSNKPSSFISSLTNCRFLKNIYIDENPLVNTNLPASIGNLSVSLDVFSASGCNINGSIPKEIGNLTALLSLNLDNNELMGTIPTTVGRLRELQSLSLQDNDLDGSIPVDICHLERFSYLILTNNDLSGSIPACLGNITSLRDLFLSSNRFTGSIPLTLTRLEDIMHLNLSSNSLSGPLPENIGKWQVVIDMDLSGNQLYGDIPVGIGDLIGITHLSLSSNKLQGSIPESIAKMIVLEFLDLSRNNLSGTIPRSLEKLLMLKYFNVSFNRLQGEVPNGGAFSNYSIQSFMGNQVFCGAARLHLPPCKINAHRSRSRKVRKLLAYILPPVASATMLVLALIIISLRSRKGKASIPTQGDVLPLATWRMISYHELQEATAWFCESNFLGAGSFGSVYRGTLADGTIIAVKVFNVDSERAFKSFEVECEVLRQILHRNLVKIISSCCNLEFKALVLEFLPNGSLEKWLYSHNHFLDILQRLNIMIDVASALEYLHHGLTTSVVHCDIKPSNVLLDGDMVAHLSDFGISKLLGEEDSMIQTMTMATIGYMAPEYGAEGIISIKGDVYSFGILLLETFTRKRPTDEMFSDEMSLKEWVKQCLPSTLIQVVDTNLLSSGERQHLAAKDCAMSIFATSWRMFCRFTRRQN</sequence>
<dbReference type="InterPro" id="IPR011009">
    <property type="entry name" value="Kinase-like_dom_sf"/>
</dbReference>
<evidence type="ECO:0000256" key="1">
    <source>
        <dbReference type="ARBA" id="ARBA00004162"/>
    </source>
</evidence>
<dbReference type="SMART" id="SM00369">
    <property type="entry name" value="LRR_TYP"/>
    <property type="match status" value="10"/>
</dbReference>
<dbReference type="PROSITE" id="PS51450">
    <property type="entry name" value="LRR"/>
    <property type="match status" value="1"/>
</dbReference>
<dbReference type="SUPFAM" id="SSF56112">
    <property type="entry name" value="Protein kinase-like (PK-like)"/>
    <property type="match status" value="1"/>
</dbReference>
<dbReference type="FunFam" id="3.80.10.10:FF:000101">
    <property type="entry name" value="LRR receptor-like serine/threonine-protein kinase ERECTA"/>
    <property type="match status" value="1"/>
</dbReference>
<dbReference type="GO" id="GO:0033612">
    <property type="term" value="F:receptor serine/threonine kinase binding"/>
    <property type="evidence" value="ECO:0007669"/>
    <property type="project" value="TreeGrafter"/>
</dbReference>
<comment type="subcellular location">
    <subcellularLocation>
        <location evidence="1">Cell membrane</location>
        <topology evidence="1">Single-pass membrane protein</topology>
    </subcellularLocation>
    <subcellularLocation>
        <location evidence="2">Membrane</location>
        <topology evidence="2">Single-pass type I membrane protein</topology>
    </subcellularLocation>
</comment>
<dbReference type="Pfam" id="PF08263">
    <property type="entry name" value="LRRNT_2"/>
    <property type="match status" value="1"/>
</dbReference>
<evidence type="ECO:0000256" key="17">
    <source>
        <dbReference type="ARBA" id="ARBA00023136"/>
    </source>
</evidence>
<evidence type="ECO:0000256" key="21">
    <source>
        <dbReference type="ARBA" id="ARBA00048679"/>
    </source>
</evidence>
<evidence type="ECO:0000256" key="8">
    <source>
        <dbReference type="ARBA" id="ARBA00022614"/>
    </source>
</evidence>
<evidence type="ECO:0000256" key="5">
    <source>
        <dbReference type="ARBA" id="ARBA00022475"/>
    </source>
</evidence>
<evidence type="ECO:0000256" key="12">
    <source>
        <dbReference type="ARBA" id="ARBA00022737"/>
    </source>
</evidence>
<dbReference type="InterPro" id="IPR008271">
    <property type="entry name" value="Ser/Thr_kinase_AS"/>
</dbReference>
<keyword evidence="9" id="KW-0808">Transferase</keyword>
<keyword evidence="15 22" id="KW-0067">ATP-binding</keyword>
<dbReference type="PANTHER" id="PTHR48056">
    <property type="entry name" value="LRR RECEPTOR-LIKE SERINE/THREONINE-PROTEIN KINASE-RELATED"/>
    <property type="match status" value="1"/>
</dbReference>
<evidence type="ECO:0000256" key="4">
    <source>
        <dbReference type="ARBA" id="ARBA00012513"/>
    </source>
</evidence>
<keyword evidence="14 26" id="KW-0418">Kinase</keyword>
<keyword evidence="8" id="KW-0433">Leucine-rich repeat</keyword>
<dbReference type="InterPro" id="IPR013210">
    <property type="entry name" value="LRR_N_plant-typ"/>
</dbReference>
<feature type="domain" description="Protein kinase" evidence="25">
    <location>
        <begin position="801"/>
        <end position="1064"/>
    </location>
</feature>
<protein>
    <recommendedName>
        <fullName evidence="4">non-specific serine/threonine protein kinase</fullName>
        <ecNumber evidence="4">2.7.11.1</ecNumber>
    </recommendedName>
</protein>
<comment type="catalytic activity">
    <reaction evidence="20">
        <text>L-threonyl-[protein] + ATP = O-phospho-L-threonyl-[protein] + ADP + H(+)</text>
        <dbReference type="Rhea" id="RHEA:46608"/>
        <dbReference type="Rhea" id="RHEA-COMP:11060"/>
        <dbReference type="Rhea" id="RHEA-COMP:11605"/>
        <dbReference type="ChEBI" id="CHEBI:15378"/>
        <dbReference type="ChEBI" id="CHEBI:30013"/>
        <dbReference type="ChEBI" id="CHEBI:30616"/>
        <dbReference type="ChEBI" id="CHEBI:61977"/>
        <dbReference type="ChEBI" id="CHEBI:456216"/>
        <dbReference type="EC" id="2.7.11.1"/>
    </reaction>
</comment>
<name>A0A6A2XWF1_HIBSY</name>
<dbReference type="EMBL" id="VEPZ02001327">
    <property type="protein sequence ID" value="KAE8680083.1"/>
    <property type="molecule type" value="Genomic_DNA"/>
</dbReference>
<keyword evidence="16 23" id="KW-1133">Transmembrane helix</keyword>
<feature type="signal peptide" evidence="24">
    <location>
        <begin position="1"/>
        <end position="25"/>
    </location>
</feature>
<dbReference type="PROSITE" id="PS50011">
    <property type="entry name" value="PROTEIN_KINASE_DOM"/>
    <property type="match status" value="1"/>
</dbReference>
<dbReference type="Pfam" id="PF13855">
    <property type="entry name" value="LRR_8"/>
    <property type="match status" value="1"/>
</dbReference>
<dbReference type="Gene3D" id="3.80.10.10">
    <property type="entry name" value="Ribonuclease Inhibitor"/>
    <property type="match status" value="3"/>
</dbReference>
<evidence type="ECO:0000256" key="3">
    <source>
        <dbReference type="ARBA" id="ARBA00008684"/>
    </source>
</evidence>
<dbReference type="EC" id="2.7.11.1" evidence="4"/>
<keyword evidence="27" id="KW-1185">Reference proteome</keyword>
<evidence type="ECO:0000256" key="9">
    <source>
        <dbReference type="ARBA" id="ARBA00022679"/>
    </source>
</evidence>
<dbReference type="InterPro" id="IPR017441">
    <property type="entry name" value="Protein_kinase_ATP_BS"/>
</dbReference>
<dbReference type="Gene3D" id="3.30.200.20">
    <property type="entry name" value="Phosphorylase Kinase, domain 1"/>
    <property type="match status" value="1"/>
</dbReference>
<dbReference type="PANTHER" id="PTHR48056:SF73">
    <property type="entry name" value="LRR RECEPTOR-LIKE SERINE_THREONINE-PROTEIN KINASE EFR"/>
    <property type="match status" value="1"/>
</dbReference>
<dbReference type="Pfam" id="PF07714">
    <property type="entry name" value="PK_Tyr_Ser-Thr"/>
    <property type="match status" value="1"/>
</dbReference>
<dbReference type="PROSITE" id="PS00107">
    <property type="entry name" value="PROTEIN_KINASE_ATP"/>
    <property type="match status" value="1"/>
</dbReference>
<evidence type="ECO:0000256" key="14">
    <source>
        <dbReference type="ARBA" id="ARBA00022777"/>
    </source>
</evidence>
<dbReference type="GO" id="GO:0004674">
    <property type="term" value="F:protein serine/threonine kinase activity"/>
    <property type="evidence" value="ECO:0007669"/>
    <property type="project" value="UniProtKB-KW"/>
</dbReference>
<evidence type="ECO:0000256" key="11">
    <source>
        <dbReference type="ARBA" id="ARBA00022729"/>
    </source>
</evidence>
<dbReference type="Gene3D" id="1.10.510.10">
    <property type="entry name" value="Transferase(Phosphotransferase) domain 1"/>
    <property type="match status" value="1"/>
</dbReference>
<evidence type="ECO:0000256" key="16">
    <source>
        <dbReference type="ARBA" id="ARBA00022989"/>
    </source>
</evidence>
<feature type="chain" id="PRO_5025463730" description="non-specific serine/threonine protein kinase" evidence="24">
    <location>
        <begin position="26"/>
        <end position="1064"/>
    </location>
</feature>
<dbReference type="FunFam" id="3.80.10.10:FF:000095">
    <property type="entry name" value="LRR receptor-like serine/threonine-protein kinase GSO1"/>
    <property type="match status" value="1"/>
</dbReference>
<evidence type="ECO:0000256" key="24">
    <source>
        <dbReference type="SAM" id="SignalP"/>
    </source>
</evidence>
<evidence type="ECO:0000313" key="27">
    <source>
        <dbReference type="Proteomes" id="UP000436088"/>
    </source>
</evidence>
<gene>
    <name evidence="26" type="ORF">F3Y22_tig00111392pilonHSYRG00252</name>
</gene>
<dbReference type="Pfam" id="PF00560">
    <property type="entry name" value="LRR_1"/>
    <property type="match status" value="9"/>
</dbReference>
<keyword evidence="17 23" id="KW-0472">Membrane</keyword>
<evidence type="ECO:0000256" key="23">
    <source>
        <dbReference type="SAM" id="Phobius"/>
    </source>
</evidence>
<comment type="similarity">
    <text evidence="3">Belongs to the protein kinase superfamily. Ser/Thr protein kinase family.</text>
</comment>
<keyword evidence="11 24" id="KW-0732">Signal</keyword>
<evidence type="ECO:0000256" key="10">
    <source>
        <dbReference type="ARBA" id="ARBA00022692"/>
    </source>
</evidence>
<evidence type="ECO:0000256" key="6">
    <source>
        <dbReference type="ARBA" id="ARBA00022527"/>
    </source>
</evidence>
<evidence type="ECO:0000256" key="13">
    <source>
        <dbReference type="ARBA" id="ARBA00022741"/>
    </source>
</evidence>
<dbReference type="GO" id="GO:0005524">
    <property type="term" value="F:ATP binding"/>
    <property type="evidence" value="ECO:0007669"/>
    <property type="project" value="UniProtKB-UniRule"/>
</dbReference>
<keyword evidence="12" id="KW-0677">Repeat</keyword>
<dbReference type="FunFam" id="3.30.200.20:FF:000661">
    <property type="entry name" value="Serine-threonine protein kinase plant-type"/>
    <property type="match status" value="1"/>
</dbReference>
<keyword evidence="5" id="KW-1003">Cell membrane</keyword>
<dbReference type="Proteomes" id="UP000436088">
    <property type="component" value="Unassembled WGS sequence"/>
</dbReference>
<evidence type="ECO:0000313" key="26">
    <source>
        <dbReference type="EMBL" id="KAE8680083.1"/>
    </source>
</evidence>
<dbReference type="SMART" id="SM00220">
    <property type="entry name" value="S_TKc"/>
    <property type="match status" value="1"/>
</dbReference>
<keyword evidence="19" id="KW-0325">Glycoprotein</keyword>
<evidence type="ECO:0000259" key="25">
    <source>
        <dbReference type="PROSITE" id="PS50011"/>
    </source>
</evidence>
<evidence type="ECO:0000256" key="18">
    <source>
        <dbReference type="ARBA" id="ARBA00023170"/>
    </source>
</evidence>
<dbReference type="GO" id="GO:0005886">
    <property type="term" value="C:plasma membrane"/>
    <property type="evidence" value="ECO:0007669"/>
    <property type="project" value="UniProtKB-SubCell"/>
</dbReference>
<feature type="binding site" evidence="22">
    <location>
        <position position="840"/>
    </location>
    <ligand>
        <name>ATP</name>
        <dbReference type="ChEBI" id="CHEBI:30616"/>
    </ligand>
</feature>
<organism evidence="26 27">
    <name type="scientific">Hibiscus syriacus</name>
    <name type="common">Rose of Sharon</name>
    <dbReference type="NCBI Taxonomy" id="106335"/>
    <lineage>
        <taxon>Eukaryota</taxon>
        <taxon>Viridiplantae</taxon>
        <taxon>Streptophyta</taxon>
        <taxon>Embryophyta</taxon>
        <taxon>Tracheophyta</taxon>
        <taxon>Spermatophyta</taxon>
        <taxon>Magnoliopsida</taxon>
        <taxon>eudicotyledons</taxon>
        <taxon>Gunneridae</taxon>
        <taxon>Pentapetalae</taxon>
        <taxon>rosids</taxon>
        <taxon>malvids</taxon>
        <taxon>Malvales</taxon>
        <taxon>Malvaceae</taxon>
        <taxon>Malvoideae</taxon>
        <taxon>Hibiscus</taxon>
    </lineage>
</organism>
<keyword evidence="10 23" id="KW-0812">Transmembrane</keyword>
<keyword evidence="18" id="KW-0675">Receptor</keyword>
<evidence type="ECO:0000256" key="15">
    <source>
        <dbReference type="ARBA" id="ARBA00022840"/>
    </source>
</evidence>
<evidence type="ECO:0000256" key="19">
    <source>
        <dbReference type="ARBA" id="ARBA00023180"/>
    </source>
</evidence>
<dbReference type="InterPro" id="IPR001245">
    <property type="entry name" value="Ser-Thr/Tyr_kinase_cat_dom"/>
</dbReference>
<dbReference type="FunFam" id="3.80.10.10:FF:000317">
    <property type="entry name" value="Inactive leucine-rich repeat receptor-like protein kinase"/>
    <property type="match status" value="1"/>
</dbReference>
<dbReference type="SUPFAM" id="SSF52047">
    <property type="entry name" value="RNI-like"/>
    <property type="match status" value="1"/>
</dbReference>
<dbReference type="PROSITE" id="PS00108">
    <property type="entry name" value="PROTEIN_KINASE_ST"/>
    <property type="match status" value="1"/>
</dbReference>
<evidence type="ECO:0000256" key="2">
    <source>
        <dbReference type="ARBA" id="ARBA00004479"/>
    </source>
</evidence>
<keyword evidence="6" id="KW-0723">Serine/threonine-protein kinase</keyword>
<proteinExistence type="inferred from homology"/>
<keyword evidence="13 22" id="KW-0547">Nucleotide-binding</keyword>
<accession>A0A6A2XWF1</accession>
<dbReference type="InterPro" id="IPR000719">
    <property type="entry name" value="Prot_kinase_dom"/>
</dbReference>
<feature type="transmembrane region" description="Helical" evidence="23">
    <location>
        <begin position="742"/>
        <end position="763"/>
    </location>
</feature>
<comment type="catalytic activity">
    <reaction evidence="21">
        <text>L-seryl-[protein] + ATP = O-phospho-L-seryl-[protein] + ADP + H(+)</text>
        <dbReference type="Rhea" id="RHEA:17989"/>
        <dbReference type="Rhea" id="RHEA-COMP:9863"/>
        <dbReference type="Rhea" id="RHEA-COMP:11604"/>
        <dbReference type="ChEBI" id="CHEBI:15378"/>
        <dbReference type="ChEBI" id="CHEBI:29999"/>
        <dbReference type="ChEBI" id="CHEBI:30616"/>
        <dbReference type="ChEBI" id="CHEBI:83421"/>
        <dbReference type="ChEBI" id="CHEBI:456216"/>
        <dbReference type="EC" id="2.7.11.1"/>
    </reaction>
</comment>
<comment type="caution">
    <text evidence="26">The sequence shown here is derived from an EMBL/GenBank/DDBJ whole genome shotgun (WGS) entry which is preliminary data.</text>
</comment>
<keyword evidence="7" id="KW-0597">Phosphoprotein</keyword>
<dbReference type="InterPro" id="IPR003591">
    <property type="entry name" value="Leu-rich_rpt_typical-subtyp"/>
</dbReference>